<feature type="region of interest" description="Disordered" evidence="8">
    <location>
        <begin position="130"/>
        <end position="210"/>
    </location>
</feature>
<accession>A0A1J7J572</accession>
<keyword evidence="5" id="KW-0862">Zinc</keyword>
<evidence type="ECO:0000259" key="9">
    <source>
        <dbReference type="PROSITE" id="PS50157"/>
    </source>
</evidence>
<feature type="compositionally biased region" description="Low complexity" evidence="8">
    <location>
        <begin position="135"/>
        <end position="148"/>
    </location>
</feature>
<feature type="domain" description="C2H2-type" evidence="9">
    <location>
        <begin position="60"/>
        <end position="88"/>
    </location>
</feature>
<dbReference type="InterPro" id="IPR013087">
    <property type="entry name" value="Znf_C2H2_type"/>
</dbReference>
<dbReference type="PROSITE" id="PS50157">
    <property type="entry name" value="ZINC_FINGER_C2H2_2"/>
    <property type="match status" value="2"/>
</dbReference>
<dbReference type="GO" id="GO:0005634">
    <property type="term" value="C:nucleus"/>
    <property type="evidence" value="ECO:0007669"/>
    <property type="project" value="UniProtKB-SubCell"/>
</dbReference>
<feature type="region of interest" description="Disordered" evidence="8">
    <location>
        <begin position="337"/>
        <end position="377"/>
    </location>
</feature>
<feature type="compositionally biased region" description="Low complexity" evidence="8">
    <location>
        <begin position="337"/>
        <end position="350"/>
    </location>
</feature>
<reference evidence="10 11" key="1">
    <citation type="submission" date="2016-10" db="EMBL/GenBank/DDBJ databases">
        <title>Draft genome sequence of Coniochaeta ligniaria NRRL30616, a lignocellulolytic fungus for bioabatement of inhibitors in plant biomass hydrolysates.</title>
        <authorList>
            <consortium name="DOE Joint Genome Institute"/>
            <person name="Jimenez D.J."/>
            <person name="Hector R.E."/>
            <person name="Riley R."/>
            <person name="Sun H."/>
            <person name="Grigoriev I.V."/>
            <person name="Van Elsas J.D."/>
            <person name="Nichols N.N."/>
        </authorList>
    </citation>
    <scope>NUCLEOTIDE SEQUENCE [LARGE SCALE GENOMIC DNA]</scope>
    <source>
        <strain evidence="10 11">NRRL 30616</strain>
    </source>
</reference>
<name>A0A1J7J572_9PEZI</name>
<dbReference type="SMART" id="SM00355">
    <property type="entry name" value="ZnF_C2H2"/>
    <property type="match status" value="2"/>
</dbReference>
<dbReference type="CDD" id="cd12148">
    <property type="entry name" value="fungal_TF_MHR"/>
    <property type="match status" value="1"/>
</dbReference>
<feature type="domain" description="C2H2-type" evidence="9">
    <location>
        <begin position="32"/>
        <end position="59"/>
    </location>
</feature>
<sequence>MASIIVHPAAVVTLGDHSNSPTGRIRGQRRHYTCAYCDKVFKRSEHRIRHERTHTNEKPFSCRYCRRAYSRKDLVTRHERTLHAQGQAEPSAMPAAAIPAEGDCSSDGSPSETGDALTALHSLDEAAVSMAAEKLSPSESEASPASSLIRSGEAAADSPSNPAPTASGEDETRRQPPLHETPLPHSTVSGGPSPSLANLPDVPSPHSTSHRTDVYMTLQSDFDMYDASSQMPVVVDNNQERRQHDGYGNATEQQLQHRQQQAHIHPFSQYDSGVQVNAMNQGLDTGFFPTFEPADMSYFAFSPLPSGLFDIGLNVPMVDMLEYPTLENLSASRLDAANSPATAPSAHSPSQLPPGNYHAGSSGSETLVTREPPSNLPLLVRDKPPQIPNLIADDTLHASVCEDLAQRLGRPDVAQEVPSSKLLRGFLASFLECYYRHQPFIHLPTLSAADTPSPLILAMCCTGALYRLDRRRAQRLYTIGTQSIAADVQRFIKSSEECPLWVGQTKLLLSGYAALSGDKDLTASVVDENGFYTLLYSKMRLALAAENADMNKMTWDSWVRRESWKRLLGGIYVGSTVHVIIWDSNPGFNTSGDLELEVLHDECLWNAKTATEWCELRANQPQQDYKTLRDGLASIMSESKPDSSRISACRLSPFTALLLMHALVVHVWQLVQVAQTLSPASMSLGYDPVGSMLMSTAVRSLSRFHELLVNAQTESAGDPGHEEGTSLIFDCQATLRMAYIRLFSVANGFNRPSLITMDPAAVKSFVSTFAITKLERSPQLLDAVTKAFEGLRIPVRMGHMLVRKTAALRWSPAHAVAGWDCALFVCKWVHSVEMDRLNDVEPSPAECELLASITETLEEAEYDPEQSKSLAAGVARTWSWLLQDVWVWSITPRMGAVLEQTATAFERVHDANRRPGA</sequence>
<keyword evidence="6" id="KW-0539">Nucleus</keyword>
<dbReference type="PANTHER" id="PTHR40626">
    <property type="entry name" value="MIP31509P"/>
    <property type="match status" value="1"/>
</dbReference>
<evidence type="ECO:0000313" key="10">
    <source>
        <dbReference type="EMBL" id="OIW34934.1"/>
    </source>
</evidence>
<dbReference type="InterPro" id="IPR007219">
    <property type="entry name" value="XnlR_reg_dom"/>
</dbReference>
<keyword evidence="3" id="KW-0677">Repeat</keyword>
<keyword evidence="2" id="KW-0479">Metal-binding</keyword>
<comment type="subcellular location">
    <subcellularLocation>
        <location evidence="1">Nucleus</location>
    </subcellularLocation>
</comment>
<feature type="region of interest" description="Disordered" evidence="8">
    <location>
        <begin position="81"/>
        <end position="115"/>
    </location>
</feature>
<evidence type="ECO:0000256" key="8">
    <source>
        <dbReference type="SAM" id="MobiDB-lite"/>
    </source>
</evidence>
<dbReference type="GO" id="GO:0006351">
    <property type="term" value="P:DNA-templated transcription"/>
    <property type="evidence" value="ECO:0007669"/>
    <property type="project" value="InterPro"/>
</dbReference>
<dbReference type="AlphaFoldDB" id="A0A1J7J572"/>
<evidence type="ECO:0000256" key="3">
    <source>
        <dbReference type="ARBA" id="ARBA00022737"/>
    </source>
</evidence>
<dbReference type="SUPFAM" id="SSF57667">
    <property type="entry name" value="beta-beta-alpha zinc fingers"/>
    <property type="match status" value="1"/>
</dbReference>
<dbReference type="GO" id="GO:0000981">
    <property type="term" value="F:DNA-binding transcription factor activity, RNA polymerase II-specific"/>
    <property type="evidence" value="ECO:0007669"/>
    <property type="project" value="InterPro"/>
</dbReference>
<dbReference type="InParanoid" id="A0A1J7J572"/>
<dbReference type="EMBL" id="KV875093">
    <property type="protein sequence ID" value="OIW34934.1"/>
    <property type="molecule type" value="Genomic_DNA"/>
</dbReference>
<dbReference type="PANTHER" id="PTHR40626:SF10">
    <property type="entry name" value="C2H2-TYPE DOMAIN-CONTAINING PROTEIN"/>
    <property type="match status" value="1"/>
</dbReference>
<dbReference type="STRING" id="1408157.A0A1J7J572"/>
<dbReference type="Pfam" id="PF04082">
    <property type="entry name" value="Fungal_trans"/>
    <property type="match status" value="1"/>
</dbReference>
<evidence type="ECO:0000256" key="5">
    <source>
        <dbReference type="ARBA" id="ARBA00022833"/>
    </source>
</evidence>
<evidence type="ECO:0000313" key="11">
    <source>
        <dbReference type="Proteomes" id="UP000182658"/>
    </source>
</evidence>
<keyword evidence="11" id="KW-1185">Reference proteome</keyword>
<proteinExistence type="predicted"/>
<evidence type="ECO:0000256" key="1">
    <source>
        <dbReference type="ARBA" id="ARBA00004123"/>
    </source>
</evidence>
<keyword evidence="4 7" id="KW-0863">Zinc-finger</keyword>
<evidence type="ECO:0000256" key="4">
    <source>
        <dbReference type="ARBA" id="ARBA00022771"/>
    </source>
</evidence>
<dbReference type="Pfam" id="PF00096">
    <property type="entry name" value="zf-C2H2"/>
    <property type="match status" value="2"/>
</dbReference>
<dbReference type="GO" id="GO:0008270">
    <property type="term" value="F:zinc ion binding"/>
    <property type="evidence" value="ECO:0007669"/>
    <property type="project" value="UniProtKB-KW"/>
</dbReference>
<protein>
    <recommendedName>
        <fullName evidence="9">C2H2-type domain-containing protein</fullName>
    </recommendedName>
</protein>
<dbReference type="PROSITE" id="PS00028">
    <property type="entry name" value="ZINC_FINGER_C2H2_1"/>
    <property type="match status" value="2"/>
</dbReference>
<dbReference type="InterPro" id="IPR051059">
    <property type="entry name" value="VerF-like"/>
</dbReference>
<feature type="compositionally biased region" description="Polar residues" evidence="8">
    <location>
        <begin position="184"/>
        <end position="196"/>
    </location>
</feature>
<dbReference type="Gene3D" id="3.30.160.60">
    <property type="entry name" value="Classic Zinc Finger"/>
    <property type="match status" value="2"/>
</dbReference>
<evidence type="ECO:0000256" key="6">
    <source>
        <dbReference type="ARBA" id="ARBA00023242"/>
    </source>
</evidence>
<evidence type="ECO:0000256" key="7">
    <source>
        <dbReference type="PROSITE-ProRule" id="PRU00042"/>
    </source>
</evidence>
<evidence type="ECO:0000256" key="2">
    <source>
        <dbReference type="ARBA" id="ARBA00022723"/>
    </source>
</evidence>
<gene>
    <name evidence="10" type="ORF">CONLIGDRAFT_31639</name>
</gene>
<dbReference type="GO" id="GO:0000785">
    <property type="term" value="C:chromatin"/>
    <property type="evidence" value="ECO:0007669"/>
    <property type="project" value="TreeGrafter"/>
</dbReference>
<organism evidence="10 11">
    <name type="scientific">Coniochaeta ligniaria NRRL 30616</name>
    <dbReference type="NCBI Taxonomy" id="1408157"/>
    <lineage>
        <taxon>Eukaryota</taxon>
        <taxon>Fungi</taxon>
        <taxon>Dikarya</taxon>
        <taxon>Ascomycota</taxon>
        <taxon>Pezizomycotina</taxon>
        <taxon>Sordariomycetes</taxon>
        <taxon>Sordariomycetidae</taxon>
        <taxon>Coniochaetales</taxon>
        <taxon>Coniochaetaceae</taxon>
        <taxon>Coniochaeta</taxon>
    </lineage>
</organism>
<dbReference type="InterPro" id="IPR036236">
    <property type="entry name" value="Znf_C2H2_sf"/>
</dbReference>
<dbReference type="OrthoDB" id="654211at2759"/>
<dbReference type="GO" id="GO:0000978">
    <property type="term" value="F:RNA polymerase II cis-regulatory region sequence-specific DNA binding"/>
    <property type="evidence" value="ECO:0007669"/>
    <property type="project" value="InterPro"/>
</dbReference>
<dbReference type="Proteomes" id="UP000182658">
    <property type="component" value="Unassembled WGS sequence"/>
</dbReference>